<gene>
    <name evidence="2" type="ORF">CCUG60883_02886</name>
    <name evidence="1" type="ORF">CCUG60885_02629</name>
</gene>
<dbReference type="EMBL" id="PECK01000003">
    <property type="protein sequence ID" value="TDZ96485.1"/>
    <property type="molecule type" value="Genomic_DNA"/>
</dbReference>
<dbReference type="Proteomes" id="UP000294844">
    <property type="component" value="Unassembled WGS sequence"/>
</dbReference>
<comment type="caution">
    <text evidence="1">The sequence shown here is derived from an EMBL/GenBank/DDBJ whole genome shotgun (WGS) entry which is preliminary data.</text>
</comment>
<evidence type="ECO:0000313" key="2">
    <source>
        <dbReference type="EMBL" id="TEA05580.1"/>
    </source>
</evidence>
<organism evidence="1 4">
    <name type="scientific">Mycobacteroides salmoniphilum</name>
    <dbReference type="NCBI Taxonomy" id="404941"/>
    <lineage>
        <taxon>Bacteria</taxon>
        <taxon>Bacillati</taxon>
        <taxon>Actinomycetota</taxon>
        <taxon>Actinomycetes</taxon>
        <taxon>Mycobacteriales</taxon>
        <taxon>Mycobacteriaceae</taxon>
        <taxon>Mycobacteroides</taxon>
    </lineage>
</organism>
<protein>
    <submittedName>
        <fullName evidence="1">Uncharacterized protein</fullName>
    </submittedName>
</protein>
<evidence type="ECO:0000313" key="4">
    <source>
        <dbReference type="Proteomes" id="UP000295685"/>
    </source>
</evidence>
<dbReference type="AlphaFoldDB" id="A0A4V3HZT5"/>
<dbReference type="EMBL" id="PECM01000008">
    <property type="protein sequence ID" value="TEA05580.1"/>
    <property type="molecule type" value="Genomic_DNA"/>
</dbReference>
<keyword evidence="3" id="KW-1185">Reference proteome</keyword>
<accession>A0A4V3HZT5</accession>
<dbReference type="Proteomes" id="UP000295685">
    <property type="component" value="Unassembled WGS sequence"/>
</dbReference>
<evidence type="ECO:0000313" key="3">
    <source>
        <dbReference type="Proteomes" id="UP000294844"/>
    </source>
</evidence>
<evidence type="ECO:0000313" key="1">
    <source>
        <dbReference type="EMBL" id="TDZ96485.1"/>
    </source>
</evidence>
<reference evidence="3 4" key="1">
    <citation type="journal article" date="2019" name="Sci. Rep.">
        <title>Extended insight into the Mycobacterium chelonae-abscessus complex through whole genome sequencing of Mycobacterium salmoniphilum outbreak and Mycobacterium salmoniphilum-like strains.</title>
        <authorList>
            <person name="Behra P.R.K."/>
            <person name="Das S."/>
            <person name="Pettersson B.M.F."/>
            <person name="Shirreff L."/>
            <person name="DuCote T."/>
            <person name="Jacobsson K.G."/>
            <person name="Ennis D.G."/>
            <person name="Kirsebom L.A."/>
        </authorList>
    </citation>
    <scope>NUCLEOTIDE SEQUENCE [LARGE SCALE GENOMIC DNA]</scope>
    <source>
        <strain evidence="2 3">CCUG 60883</strain>
        <strain evidence="1 4">CCUG 60885</strain>
    </source>
</reference>
<name>A0A4V3HZT5_9MYCO</name>
<proteinExistence type="predicted"/>
<sequence length="40" mass="4507">MIFRCPGGVGPDASGGDRDHRYWGYDGLSVAPFHDEQRQR</sequence>